<evidence type="ECO:0000256" key="7">
    <source>
        <dbReference type="SAM" id="Phobius"/>
    </source>
</evidence>
<dbReference type="Pfam" id="PF13727">
    <property type="entry name" value="CoA_binding_3"/>
    <property type="match status" value="1"/>
</dbReference>
<dbReference type="GO" id="GO:0016780">
    <property type="term" value="F:phosphotransferase activity, for other substituted phosphate groups"/>
    <property type="evidence" value="ECO:0007669"/>
    <property type="project" value="TreeGrafter"/>
</dbReference>
<feature type="transmembrane region" description="Helical" evidence="7">
    <location>
        <begin position="94"/>
        <end position="113"/>
    </location>
</feature>
<keyword evidence="6 7" id="KW-0472">Membrane</keyword>
<gene>
    <name evidence="9" type="ORF">DQ384_13635</name>
</gene>
<dbReference type="RefSeq" id="WP_114029119.1">
    <property type="nucleotide sequence ID" value="NZ_QOIL01000006.1"/>
</dbReference>
<dbReference type="OrthoDB" id="9808602at2"/>
<dbReference type="InterPro" id="IPR003362">
    <property type="entry name" value="Bact_transf"/>
</dbReference>
<evidence type="ECO:0000256" key="1">
    <source>
        <dbReference type="ARBA" id="ARBA00004141"/>
    </source>
</evidence>
<evidence type="ECO:0000259" key="8">
    <source>
        <dbReference type="Pfam" id="PF02397"/>
    </source>
</evidence>
<evidence type="ECO:0000256" key="5">
    <source>
        <dbReference type="ARBA" id="ARBA00022989"/>
    </source>
</evidence>
<dbReference type="EMBL" id="QOIL01000006">
    <property type="protein sequence ID" value="RCG30986.1"/>
    <property type="molecule type" value="Genomic_DNA"/>
</dbReference>
<protein>
    <submittedName>
        <fullName evidence="9">Sugar transferase</fullName>
    </submittedName>
</protein>
<keyword evidence="10" id="KW-1185">Reference proteome</keyword>
<dbReference type="NCBIfam" id="TIGR03025">
    <property type="entry name" value="EPS_sugtrans"/>
    <property type="match status" value="1"/>
</dbReference>
<dbReference type="Gene3D" id="3.40.50.720">
    <property type="entry name" value="NAD(P)-binding Rossmann-like Domain"/>
    <property type="match status" value="1"/>
</dbReference>
<dbReference type="GO" id="GO:0016020">
    <property type="term" value="C:membrane"/>
    <property type="evidence" value="ECO:0007669"/>
    <property type="project" value="UniProtKB-SubCell"/>
</dbReference>
<evidence type="ECO:0000313" key="9">
    <source>
        <dbReference type="EMBL" id="RCG30986.1"/>
    </source>
</evidence>
<feature type="transmembrane region" description="Helical" evidence="7">
    <location>
        <begin position="26"/>
        <end position="44"/>
    </location>
</feature>
<dbReference type="InterPro" id="IPR017475">
    <property type="entry name" value="EPS_sugar_tfrase"/>
</dbReference>
<proteinExistence type="inferred from homology"/>
<name>A0A367FKS2_9ACTN</name>
<feature type="transmembrane region" description="Helical" evidence="7">
    <location>
        <begin position="56"/>
        <end position="73"/>
    </location>
</feature>
<organism evidence="9 10">
    <name type="scientific">Sphaerisporangium album</name>
    <dbReference type="NCBI Taxonomy" id="509200"/>
    <lineage>
        <taxon>Bacteria</taxon>
        <taxon>Bacillati</taxon>
        <taxon>Actinomycetota</taxon>
        <taxon>Actinomycetes</taxon>
        <taxon>Streptosporangiales</taxon>
        <taxon>Streptosporangiaceae</taxon>
        <taxon>Sphaerisporangium</taxon>
    </lineage>
</organism>
<dbReference type="PANTHER" id="PTHR30576">
    <property type="entry name" value="COLANIC BIOSYNTHESIS UDP-GLUCOSE LIPID CARRIER TRANSFERASE"/>
    <property type="match status" value="1"/>
</dbReference>
<sequence length="480" mass="52368">MTATSLSKPLTAAPAPSWVGRYQRRLVAGDALVVCAVVVGSYGGRFGWRPPVMAGVPYHLAGLVIAAAWLLCLHQTRCYDGRMLGYGIDEYRRVANGSLYLAAFVGITCYVLDLPLARGFVALACPAGTAALLGWRFAARTWLRRRRARDASWSHRVLVVGTEFRVTHLIRELRREAQAGYAVAGVCLSDGYDDALPSVPGVPVLGTVDDVRRAVTRAGADTVAATGLTIPRMRALSWELEDMGVNLIVAPALTDVTGPRIHTRPVGGLPLLHVEAPELAGPRRTAKDLLERAVAALAVLALLPLLAGIALAVRLDSPGPAVFRQTRVGLGGRRFTLYKFRSMVVDAEAALAGLAARNEKDAVLFKMRHDPRVTRVGRFIRKWSLDELPQLFNVVRGDMSLVGPRPPLPSEVARYGRDAARRLLVRPGITGLWQVSGRSDLTWEDSVRLDLYYVENWSFTADLVILWKTVGAVLRRDGAY</sequence>
<feature type="transmembrane region" description="Helical" evidence="7">
    <location>
        <begin position="293"/>
        <end position="313"/>
    </location>
</feature>
<evidence type="ECO:0000256" key="2">
    <source>
        <dbReference type="ARBA" id="ARBA00006464"/>
    </source>
</evidence>
<evidence type="ECO:0000256" key="6">
    <source>
        <dbReference type="ARBA" id="ARBA00023136"/>
    </source>
</evidence>
<feature type="domain" description="Bacterial sugar transferase" evidence="8">
    <location>
        <begin position="287"/>
        <end position="474"/>
    </location>
</feature>
<dbReference type="Pfam" id="PF02397">
    <property type="entry name" value="Bac_transf"/>
    <property type="match status" value="1"/>
</dbReference>
<feature type="transmembrane region" description="Helical" evidence="7">
    <location>
        <begin position="119"/>
        <end position="139"/>
    </location>
</feature>
<comment type="similarity">
    <text evidence="2">Belongs to the bacterial sugar transferase family.</text>
</comment>
<reference evidence="9 10" key="1">
    <citation type="submission" date="2018-06" db="EMBL/GenBank/DDBJ databases">
        <title>Sphaerisporangium craniellae sp. nov., isolated from a marine sponge in the South China Sea.</title>
        <authorList>
            <person name="Li L."/>
        </authorList>
    </citation>
    <scope>NUCLEOTIDE SEQUENCE [LARGE SCALE GENOMIC DNA]</scope>
    <source>
        <strain evidence="9 10">CCTCC AA 208026</strain>
    </source>
</reference>
<evidence type="ECO:0000256" key="3">
    <source>
        <dbReference type="ARBA" id="ARBA00022679"/>
    </source>
</evidence>
<keyword evidence="5 7" id="KW-1133">Transmembrane helix</keyword>
<evidence type="ECO:0000256" key="4">
    <source>
        <dbReference type="ARBA" id="ARBA00022692"/>
    </source>
</evidence>
<comment type="caution">
    <text evidence="9">The sequence shown here is derived from an EMBL/GenBank/DDBJ whole genome shotgun (WGS) entry which is preliminary data.</text>
</comment>
<dbReference type="PANTHER" id="PTHR30576:SF10">
    <property type="entry name" value="SLL5057 PROTEIN"/>
    <property type="match status" value="1"/>
</dbReference>
<dbReference type="Proteomes" id="UP000253094">
    <property type="component" value="Unassembled WGS sequence"/>
</dbReference>
<keyword evidence="4 7" id="KW-0812">Transmembrane</keyword>
<evidence type="ECO:0000313" key="10">
    <source>
        <dbReference type="Proteomes" id="UP000253094"/>
    </source>
</evidence>
<dbReference type="AlphaFoldDB" id="A0A367FKS2"/>
<comment type="subcellular location">
    <subcellularLocation>
        <location evidence="1">Membrane</location>
        <topology evidence="1">Multi-pass membrane protein</topology>
    </subcellularLocation>
</comment>
<accession>A0A367FKS2</accession>
<keyword evidence="3 9" id="KW-0808">Transferase</keyword>